<feature type="region of interest" description="Disordered" evidence="1">
    <location>
        <begin position="101"/>
        <end position="121"/>
    </location>
</feature>
<keyword evidence="4" id="KW-1185">Reference proteome</keyword>
<dbReference type="Proteomes" id="UP000765509">
    <property type="component" value="Unassembled WGS sequence"/>
</dbReference>
<gene>
    <name evidence="3" type="ORF">O181_040735</name>
</gene>
<comment type="caution">
    <text evidence="3">The sequence shown here is derived from an EMBL/GenBank/DDBJ whole genome shotgun (WGS) entry which is preliminary data.</text>
</comment>
<evidence type="ECO:0000259" key="2">
    <source>
        <dbReference type="Pfam" id="PF04690"/>
    </source>
</evidence>
<dbReference type="SUPFAM" id="SSF47095">
    <property type="entry name" value="HMG-box"/>
    <property type="match status" value="1"/>
</dbReference>
<reference evidence="3" key="1">
    <citation type="submission" date="2021-03" db="EMBL/GenBank/DDBJ databases">
        <title>Draft genome sequence of rust myrtle Austropuccinia psidii MF-1, a brazilian biotype.</title>
        <authorList>
            <person name="Quecine M.C."/>
            <person name="Pachon D.M.R."/>
            <person name="Bonatelli M.L."/>
            <person name="Correr F.H."/>
            <person name="Franceschini L.M."/>
            <person name="Leite T.F."/>
            <person name="Margarido G.R.A."/>
            <person name="Almeida C.A."/>
            <person name="Ferrarezi J.A."/>
            <person name="Labate C.A."/>
        </authorList>
    </citation>
    <scope>NUCLEOTIDE SEQUENCE</scope>
    <source>
        <strain evidence="3">MF-1</strain>
    </source>
</reference>
<feature type="region of interest" description="Disordered" evidence="1">
    <location>
        <begin position="37"/>
        <end position="77"/>
    </location>
</feature>
<dbReference type="OrthoDB" id="667577at2759"/>
<evidence type="ECO:0000256" key="1">
    <source>
        <dbReference type="SAM" id="MobiDB-lite"/>
    </source>
</evidence>
<dbReference type="EMBL" id="AVOT02016104">
    <property type="protein sequence ID" value="MBW0501020.1"/>
    <property type="molecule type" value="Genomic_DNA"/>
</dbReference>
<proteinExistence type="predicted"/>
<dbReference type="Pfam" id="PF04690">
    <property type="entry name" value="YABBY"/>
    <property type="match status" value="1"/>
</dbReference>
<dbReference type="AlphaFoldDB" id="A0A9Q3DHC4"/>
<evidence type="ECO:0000313" key="4">
    <source>
        <dbReference type="Proteomes" id="UP000765509"/>
    </source>
</evidence>
<dbReference type="InterPro" id="IPR036910">
    <property type="entry name" value="HMG_box_dom_sf"/>
</dbReference>
<sequence>MKLNDFSKFQVPTYERAALGTWALMNQVLNRVISNQQPTNSSYRFPMAPAPKETQAKGEGRVGKKKSSASKGSGGSAYTTYMKTAITELKASSPNLTHKERFKLAAQNWKKHPTNPKREKA</sequence>
<name>A0A9Q3DHC4_9BASI</name>
<evidence type="ECO:0000313" key="3">
    <source>
        <dbReference type="EMBL" id="MBW0501020.1"/>
    </source>
</evidence>
<dbReference type="InterPro" id="IPR056775">
    <property type="entry name" value="YABBY_C"/>
</dbReference>
<organism evidence="3 4">
    <name type="scientific">Austropuccinia psidii MF-1</name>
    <dbReference type="NCBI Taxonomy" id="1389203"/>
    <lineage>
        <taxon>Eukaryota</taxon>
        <taxon>Fungi</taxon>
        <taxon>Dikarya</taxon>
        <taxon>Basidiomycota</taxon>
        <taxon>Pucciniomycotina</taxon>
        <taxon>Pucciniomycetes</taxon>
        <taxon>Pucciniales</taxon>
        <taxon>Sphaerophragmiaceae</taxon>
        <taxon>Austropuccinia</taxon>
    </lineage>
</organism>
<protein>
    <recommendedName>
        <fullName evidence="2">YABBY protein C-terminal domain-containing protein</fullName>
    </recommendedName>
</protein>
<accession>A0A9Q3DHC4</accession>
<feature type="domain" description="YABBY protein C-terminal" evidence="2">
    <location>
        <begin position="75"/>
        <end position="115"/>
    </location>
</feature>